<dbReference type="InterPro" id="IPR006452">
    <property type="entry name" value="Formate_DH_accessory"/>
</dbReference>
<dbReference type="SUPFAM" id="SSF144020">
    <property type="entry name" value="FdhE-like"/>
    <property type="match status" value="1"/>
</dbReference>
<sequence length="302" mass="32510">MQICSQTVFSSPQAIEADLARALEQVPAMAGLLESFGPLLVERARLREAAPGWTVPPPPIDPDRFSQGAFLLADSGFQDMSPQLVQAASSLLPVMARCFPSLTPALDALASGLESGAVAPGELVAAGFGEPRDIPGIDSRVLLFAGSELVRPFVERQAQDLLPLVKDLPWRHACCPVCGGAPNMSVMRRSFDPSEYIQAHGGRRYLRCSRCSVEWTYKRVSCPVCCCEEPEELAVLRDAARPYERVDACKRCKSFVLCLDAGELAAAPDPDVAALGMSALESRAVQEGFVPMARHPWSGLLG</sequence>
<reference evidence="2 3" key="2">
    <citation type="submission" date="2020-05" db="EMBL/GenBank/DDBJ databases">
        <title>Draft genome sequence of Desulfovibrio sp. strainFSS-1.</title>
        <authorList>
            <person name="Shimoshige H."/>
            <person name="Kobayashi H."/>
            <person name="Maekawa T."/>
        </authorList>
    </citation>
    <scope>NUCLEOTIDE SEQUENCE [LARGE SCALE GENOMIC DNA]</scope>
    <source>
        <strain evidence="2 3">SIID29052-01</strain>
    </source>
</reference>
<evidence type="ECO:0000259" key="1">
    <source>
        <dbReference type="Pfam" id="PF24859"/>
    </source>
</evidence>
<dbReference type="PANTHER" id="PTHR37689:SF1">
    <property type="entry name" value="PROTEIN FDHE"/>
    <property type="match status" value="1"/>
</dbReference>
<dbReference type="RefSeq" id="WP_173080959.1">
    <property type="nucleotide sequence ID" value="NZ_BLTE01000001.1"/>
</dbReference>
<dbReference type="GO" id="GO:0005829">
    <property type="term" value="C:cytosol"/>
    <property type="evidence" value="ECO:0007669"/>
    <property type="project" value="TreeGrafter"/>
</dbReference>
<keyword evidence="3" id="KW-1185">Reference proteome</keyword>
<dbReference type="InterPro" id="IPR056797">
    <property type="entry name" value="FdhE_central"/>
</dbReference>
<dbReference type="Gene3D" id="3.90.1670.10">
    <property type="entry name" value="FdhE-like domain"/>
    <property type="match status" value="1"/>
</dbReference>
<evidence type="ECO:0000313" key="3">
    <source>
        <dbReference type="Proteomes" id="UP000494245"/>
    </source>
</evidence>
<protein>
    <submittedName>
        <fullName evidence="2">Protein FdhE</fullName>
    </submittedName>
</protein>
<dbReference type="Pfam" id="PF24859">
    <property type="entry name" value="FdhE_central"/>
    <property type="match status" value="1"/>
</dbReference>
<feature type="domain" description="FdhE central" evidence="1">
    <location>
        <begin position="175"/>
        <end position="219"/>
    </location>
</feature>
<dbReference type="Proteomes" id="UP000494245">
    <property type="component" value="Unassembled WGS sequence"/>
</dbReference>
<dbReference type="CDD" id="cd16341">
    <property type="entry name" value="FdhE"/>
    <property type="match status" value="1"/>
</dbReference>
<accession>A0A6V8LLV3</accession>
<proteinExistence type="predicted"/>
<dbReference type="GO" id="GO:0008199">
    <property type="term" value="F:ferric iron binding"/>
    <property type="evidence" value="ECO:0007669"/>
    <property type="project" value="TreeGrafter"/>
</dbReference>
<comment type="caution">
    <text evidence="2">The sequence shown here is derived from an EMBL/GenBank/DDBJ whole genome shotgun (WGS) entry which is preliminary data.</text>
</comment>
<dbReference type="AlphaFoldDB" id="A0A6V8LLV3"/>
<reference evidence="2 3" key="1">
    <citation type="submission" date="2020-04" db="EMBL/GenBank/DDBJ databases">
        <authorList>
            <consortium name="Desulfovibrio sp. FSS-1 genome sequencing consortium"/>
            <person name="Shimoshige H."/>
            <person name="Kobayashi H."/>
            <person name="Maekawa T."/>
        </authorList>
    </citation>
    <scope>NUCLEOTIDE SEQUENCE [LARGE SCALE GENOMIC DNA]</scope>
    <source>
        <strain evidence="2 3">SIID29052-01</strain>
    </source>
</reference>
<dbReference type="InterPro" id="IPR024064">
    <property type="entry name" value="FdhE-like_sf"/>
</dbReference>
<dbReference type="PANTHER" id="PTHR37689">
    <property type="entry name" value="PROTEIN FDHE"/>
    <property type="match status" value="1"/>
</dbReference>
<dbReference type="EMBL" id="BLTE01000001">
    <property type="protein sequence ID" value="GFK92684.1"/>
    <property type="molecule type" value="Genomic_DNA"/>
</dbReference>
<dbReference type="GO" id="GO:0051604">
    <property type="term" value="P:protein maturation"/>
    <property type="evidence" value="ECO:0007669"/>
    <property type="project" value="TreeGrafter"/>
</dbReference>
<evidence type="ECO:0000313" key="2">
    <source>
        <dbReference type="EMBL" id="GFK92684.1"/>
    </source>
</evidence>
<name>A0A6V8LLV3_9BACT</name>
<organism evidence="2 3">
    <name type="scientific">Fundidesulfovibrio magnetotacticus</name>
    <dbReference type="NCBI Taxonomy" id="2730080"/>
    <lineage>
        <taxon>Bacteria</taxon>
        <taxon>Pseudomonadati</taxon>
        <taxon>Thermodesulfobacteriota</taxon>
        <taxon>Desulfovibrionia</taxon>
        <taxon>Desulfovibrionales</taxon>
        <taxon>Desulfovibrionaceae</taxon>
        <taxon>Fundidesulfovibrio</taxon>
    </lineage>
</organism>
<gene>
    <name evidence="2" type="primary">fdhE_1</name>
    <name evidence="2" type="ORF">NNJEOMEG_00510</name>
</gene>